<dbReference type="SMART" id="SM00213">
    <property type="entry name" value="UBQ"/>
    <property type="match status" value="1"/>
</dbReference>
<keyword evidence="4" id="KW-1185">Reference proteome</keyword>
<name>A0A4S2N4Q9_9PEZI</name>
<proteinExistence type="predicted"/>
<feature type="compositionally biased region" description="Polar residues" evidence="1">
    <location>
        <begin position="1"/>
        <end position="26"/>
    </location>
</feature>
<reference evidence="3 4" key="1">
    <citation type="submission" date="2019-04" db="EMBL/GenBank/DDBJ databases">
        <title>Comparative genomics and transcriptomics to analyze fruiting body development in filamentous ascomycetes.</title>
        <authorList>
            <consortium name="DOE Joint Genome Institute"/>
            <person name="Lutkenhaus R."/>
            <person name="Traeger S."/>
            <person name="Breuer J."/>
            <person name="Kuo A."/>
            <person name="Lipzen A."/>
            <person name="Pangilinan J."/>
            <person name="Dilworth D."/>
            <person name="Sandor L."/>
            <person name="Poggeler S."/>
            <person name="Barry K."/>
            <person name="Grigoriev I.V."/>
            <person name="Nowrousian M."/>
        </authorList>
    </citation>
    <scope>NUCLEOTIDE SEQUENCE [LARGE SCALE GENOMIC DNA]</scope>
    <source>
        <strain evidence="3 4">CBS 389.68</strain>
    </source>
</reference>
<dbReference type="CDD" id="cd17039">
    <property type="entry name" value="Ubl_ubiquitin_like"/>
    <property type="match status" value="1"/>
</dbReference>
<dbReference type="InterPro" id="IPR032752">
    <property type="entry name" value="DC-UbP/UBTD2_N"/>
</dbReference>
<dbReference type="Gene3D" id="1.20.225.20">
    <property type="entry name" value="Ub domain-containing protein, DC-UbP/UBTD2, N-terminal domain"/>
    <property type="match status" value="1"/>
</dbReference>
<dbReference type="OrthoDB" id="1640476at2759"/>
<dbReference type="AlphaFoldDB" id="A0A4S2N4Q9"/>
<dbReference type="PROSITE" id="PS50053">
    <property type="entry name" value="UBIQUITIN_2"/>
    <property type="match status" value="1"/>
</dbReference>
<dbReference type="Pfam" id="PF00240">
    <property type="entry name" value="ubiquitin"/>
    <property type="match status" value="1"/>
</dbReference>
<dbReference type="STRING" id="341454.A0A4S2N4Q9"/>
<gene>
    <name evidence="3" type="ORF">EX30DRAFT_338686</name>
</gene>
<feature type="domain" description="Ubiquitin-like" evidence="2">
    <location>
        <begin position="214"/>
        <end position="287"/>
    </location>
</feature>
<evidence type="ECO:0000313" key="3">
    <source>
        <dbReference type="EMBL" id="TGZ84123.1"/>
    </source>
</evidence>
<evidence type="ECO:0000259" key="2">
    <source>
        <dbReference type="PROSITE" id="PS50053"/>
    </source>
</evidence>
<evidence type="ECO:0000313" key="4">
    <source>
        <dbReference type="Proteomes" id="UP000298138"/>
    </source>
</evidence>
<dbReference type="PANTHER" id="PTHR13609">
    <property type="entry name" value="UBIQUITIN DOMAIN CONTAINING 1 PROTEIN-RELATED"/>
    <property type="match status" value="1"/>
</dbReference>
<sequence>MGCCSSRQRPLSRQASESSLVPNTLRSPDAHHPPPPAPRAPITAPAPVALRAPPLNVRFNQPIQHHVKPWTSSRPRTKRQIDRDRREFWDTRVSGREEIWSALRVATEMLENGDVSMTQEIVNAAGITVPTGDLTKGVYDQQGNVYIIPKFCISYPTNLLPEGQENSSSHHGHDDHHDDEPDPTEITLQVAASFDPSLDIQKQEPLAAEPEHILRARLSNQDGRDVRIHFNSKDSVRIISARIAEKENIDLASTKLTLVYLGKILQDEKTLVAQGWKEGHVVNVLVRPRI</sequence>
<feature type="region of interest" description="Disordered" evidence="1">
    <location>
        <begin position="1"/>
        <end position="44"/>
    </location>
</feature>
<dbReference type="InterPro" id="IPR039869">
    <property type="entry name" value="UBTD1/2"/>
</dbReference>
<dbReference type="InterPro" id="IPR029071">
    <property type="entry name" value="Ubiquitin-like_domsf"/>
</dbReference>
<organism evidence="3 4">
    <name type="scientific">Ascodesmis nigricans</name>
    <dbReference type="NCBI Taxonomy" id="341454"/>
    <lineage>
        <taxon>Eukaryota</taxon>
        <taxon>Fungi</taxon>
        <taxon>Dikarya</taxon>
        <taxon>Ascomycota</taxon>
        <taxon>Pezizomycotina</taxon>
        <taxon>Pezizomycetes</taxon>
        <taxon>Pezizales</taxon>
        <taxon>Ascodesmidaceae</taxon>
        <taxon>Ascodesmis</taxon>
    </lineage>
</organism>
<dbReference type="Proteomes" id="UP000298138">
    <property type="component" value="Unassembled WGS sequence"/>
</dbReference>
<protein>
    <recommendedName>
        <fullName evidence="2">Ubiquitin-like domain-containing protein</fullName>
    </recommendedName>
</protein>
<feature type="region of interest" description="Disordered" evidence="1">
    <location>
        <begin position="162"/>
        <end position="183"/>
    </location>
</feature>
<dbReference type="InParanoid" id="A0A4S2N4Q9"/>
<dbReference type="InterPro" id="IPR038169">
    <property type="entry name" value="DC-UbP/UBTD2_N_sf"/>
</dbReference>
<dbReference type="InterPro" id="IPR000626">
    <property type="entry name" value="Ubiquitin-like_dom"/>
</dbReference>
<dbReference type="Gene3D" id="3.10.20.90">
    <property type="entry name" value="Phosphatidylinositol 3-kinase Catalytic Subunit, Chain A, domain 1"/>
    <property type="match status" value="1"/>
</dbReference>
<dbReference type="Pfam" id="PF16455">
    <property type="entry name" value="UBD"/>
    <property type="match status" value="1"/>
</dbReference>
<accession>A0A4S2N4Q9</accession>
<evidence type="ECO:0000256" key="1">
    <source>
        <dbReference type="SAM" id="MobiDB-lite"/>
    </source>
</evidence>
<dbReference type="SUPFAM" id="SSF54236">
    <property type="entry name" value="Ubiquitin-like"/>
    <property type="match status" value="1"/>
</dbReference>
<dbReference type="EMBL" id="ML220113">
    <property type="protein sequence ID" value="TGZ84123.1"/>
    <property type="molecule type" value="Genomic_DNA"/>
</dbReference>